<feature type="region of interest" description="Disordered" evidence="1">
    <location>
        <begin position="1"/>
        <end position="21"/>
    </location>
</feature>
<accession>A0A9P8MDH0</accession>
<sequence length="149" mass="16773">MDRGRHYRHLDGTKDSSATLYSSMPNTLRTDDMDTAQDLTHIDIFECRVTLYQTREEPQLPSWKQRAKDEATTGNKASILNTNAYACTPRASRQLQLYQSVRLRLLGEAEGTTAPDLPSRLVYLVHTFAPPDVHPACSSDVRAPRPVNT</sequence>
<keyword evidence="3" id="KW-1185">Reference proteome</keyword>
<dbReference type="EMBL" id="JACEFI010000007">
    <property type="protein sequence ID" value="KAH0597264.1"/>
    <property type="molecule type" value="Genomic_DNA"/>
</dbReference>
<organism evidence="2 3">
    <name type="scientific">Metarhizium humberi</name>
    <dbReference type="NCBI Taxonomy" id="2596975"/>
    <lineage>
        <taxon>Eukaryota</taxon>
        <taxon>Fungi</taxon>
        <taxon>Dikarya</taxon>
        <taxon>Ascomycota</taxon>
        <taxon>Pezizomycotina</taxon>
        <taxon>Sordariomycetes</taxon>
        <taxon>Hypocreomycetidae</taxon>
        <taxon>Hypocreales</taxon>
        <taxon>Clavicipitaceae</taxon>
        <taxon>Metarhizium</taxon>
    </lineage>
</organism>
<dbReference type="Proteomes" id="UP000764110">
    <property type="component" value="Unassembled WGS sequence"/>
</dbReference>
<evidence type="ECO:0000256" key="1">
    <source>
        <dbReference type="SAM" id="MobiDB-lite"/>
    </source>
</evidence>
<evidence type="ECO:0000313" key="3">
    <source>
        <dbReference type="Proteomes" id="UP000764110"/>
    </source>
</evidence>
<dbReference type="AlphaFoldDB" id="A0A9P8MDH0"/>
<feature type="compositionally biased region" description="Basic and acidic residues" evidence="1">
    <location>
        <begin position="1"/>
        <end position="14"/>
    </location>
</feature>
<evidence type="ECO:0000313" key="2">
    <source>
        <dbReference type="EMBL" id="KAH0597264.1"/>
    </source>
</evidence>
<reference evidence="2 3" key="1">
    <citation type="submission" date="2020-07" db="EMBL/GenBank/DDBJ databases">
        <title>Metarhizium humberi genome.</title>
        <authorList>
            <person name="Lysoe E."/>
        </authorList>
    </citation>
    <scope>NUCLEOTIDE SEQUENCE [LARGE SCALE GENOMIC DNA]</scope>
    <source>
        <strain evidence="2 3">ESALQ1638</strain>
    </source>
</reference>
<name>A0A9P8MDH0_9HYPO</name>
<comment type="caution">
    <text evidence="2">The sequence shown here is derived from an EMBL/GenBank/DDBJ whole genome shotgun (WGS) entry which is preliminary data.</text>
</comment>
<gene>
    <name evidence="2" type="ORF">MHUMG1_04641</name>
</gene>
<proteinExistence type="predicted"/>
<protein>
    <submittedName>
        <fullName evidence="2">Uncharacterized protein</fullName>
    </submittedName>
</protein>